<dbReference type="EMBL" id="ASGP02000002">
    <property type="protein sequence ID" value="KAH9521005.1"/>
    <property type="molecule type" value="Genomic_DNA"/>
</dbReference>
<dbReference type="Proteomes" id="UP000790347">
    <property type="component" value="Unassembled WGS sequence"/>
</dbReference>
<proteinExistence type="predicted"/>
<name>A0A922LAD3_DERFA</name>
<reference evidence="1" key="2">
    <citation type="journal article" date="2022" name="Res Sq">
        <title>Comparative Genomics Reveals Insights into the Divergent Evolution of Astigmatic Mites and Household Pest Adaptations.</title>
        <authorList>
            <person name="Xiong Q."/>
            <person name="Wan A.T.-Y."/>
            <person name="Liu X.-Y."/>
            <person name="Fung C.S.-H."/>
            <person name="Xiao X."/>
            <person name="Malainual N."/>
            <person name="Hou J."/>
            <person name="Wang L."/>
            <person name="Wang M."/>
            <person name="Yang K."/>
            <person name="Cui Y."/>
            <person name="Leung E."/>
            <person name="Nong W."/>
            <person name="Shin S.-K."/>
            <person name="Au S."/>
            <person name="Jeong K.Y."/>
            <person name="Chew F.T."/>
            <person name="Hui J."/>
            <person name="Leung T.F."/>
            <person name="Tungtrongchitr A."/>
            <person name="Zhong N."/>
            <person name="Liu Z."/>
            <person name="Tsui S."/>
        </authorList>
    </citation>
    <scope>NUCLEOTIDE SEQUENCE</scope>
    <source>
        <strain evidence="1">Derf</strain>
        <tissue evidence="1">Whole organism</tissue>
    </source>
</reference>
<evidence type="ECO:0000313" key="1">
    <source>
        <dbReference type="EMBL" id="KAH9521005.1"/>
    </source>
</evidence>
<accession>A0A922LAD3</accession>
<evidence type="ECO:0000313" key="2">
    <source>
        <dbReference type="Proteomes" id="UP000790347"/>
    </source>
</evidence>
<reference evidence="1" key="1">
    <citation type="submission" date="2013-05" db="EMBL/GenBank/DDBJ databases">
        <authorList>
            <person name="Yim A.K.Y."/>
            <person name="Chan T.F."/>
            <person name="Ji K.M."/>
            <person name="Liu X.Y."/>
            <person name="Zhou J.W."/>
            <person name="Li R.Q."/>
            <person name="Yang K.Y."/>
            <person name="Li J."/>
            <person name="Li M."/>
            <person name="Law P.T.W."/>
            <person name="Wu Y.L."/>
            <person name="Cai Z.L."/>
            <person name="Qin H."/>
            <person name="Bao Y."/>
            <person name="Leung R.K.K."/>
            <person name="Ng P.K.S."/>
            <person name="Zou J."/>
            <person name="Zhong X.J."/>
            <person name="Ran P.X."/>
            <person name="Zhong N.S."/>
            <person name="Liu Z.G."/>
            <person name="Tsui S.K.W."/>
        </authorList>
    </citation>
    <scope>NUCLEOTIDE SEQUENCE</scope>
    <source>
        <strain evidence="1">Derf</strain>
        <tissue evidence="1">Whole organism</tissue>
    </source>
</reference>
<keyword evidence="2" id="KW-1185">Reference proteome</keyword>
<gene>
    <name evidence="1" type="ORF">DERF_004680</name>
</gene>
<organism evidence="1 2">
    <name type="scientific">Dermatophagoides farinae</name>
    <name type="common">American house dust mite</name>
    <dbReference type="NCBI Taxonomy" id="6954"/>
    <lineage>
        <taxon>Eukaryota</taxon>
        <taxon>Metazoa</taxon>
        <taxon>Ecdysozoa</taxon>
        <taxon>Arthropoda</taxon>
        <taxon>Chelicerata</taxon>
        <taxon>Arachnida</taxon>
        <taxon>Acari</taxon>
        <taxon>Acariformes</taxon>
        <taxon>Sarcoptiformes</taxon>
        <taxon>Astigmata</taxon>
        <taxon>Psoroptidia</taxon>
        <taxon>Analgoidea</taxon>
        <taxon>Pyroglyphidae</taxon>
        <taxon>Dermatophagoidinae</taxon>
        <taxon>Dermatophagoides</taxon>
    </lineage>
</organism>
<dbReference type="AlphaFoldDB" id="A0A922LAD3"/>
<protein>
    <submittedName>
        <fullName evidence="1">Uncharacterized protein</fullName>
    </submittedName>
</protein>
<comment type="caution">
    <text evidence="1">The sequence shown here is derived from an EMBL/GenBank/DDBJ whole genome shotgun (WGS) entry which is preliminary data.</text>
</comment>
<sequence length="76" mass="8030">MSALCSSIASMIFSHGVMTPRSITLKLLHAKTTPTIFLPMSCTSPFTVAITTVVTWSSPSQSSGLSSFSCSMNGIR</sequence>